<sequence>MESRQALGSLEVSMAGRRTYFPDHMVPRKLKVQKSDIEWSGVAWICAKQLKHYPAFCRNGTTIAVHSFVFIMAEEGQYLGYLEDMYEDKKGLKKVKVRWFLHNKEVRGSISQLNPHPREVFITPHVQVISAECIDGPATVLTPKHYEQCVSAVAPATSPGIHMCFRQFKNNKIKPFTLPKLRGYSNQAILSSLDGSLVPKKKLKRHKLHVEDEEEFERDDPVRVGTKRNRSYSGHQGLETGSSGVRNSPPRNQKMKSEPKYPKLKIRISRKTMGIKIVEPQVQSPVSFKVDEKLELLCQDSGIRGCWFRCKVLRASEKRLKVQYDDVQDAEECGNLEEWVPASRIAAPDKLGMRCSGRLTIRPRPPEDFTDRKLEVGTAVDAWWSDGWWEGVITGIDISGNDTVHVYFPGENKFLKLGRKNIRTSRDWVGNRWVDIMPKPDILTNLSENVGPNSKLSTCSAMAEASGCGGSTSLEPKVFTTQKPEPVEEDKQASPDLAIPDDLLEKMKGFNLRKQPRSDDEDKHGDNRCD</sequence>
<dbReference type="CDD" id="cd20405">
    <property type="entry name" value="Tudor_Agenet_AtDUF_rpt1_3"/>
    <property type="match status" value="1"/>
</dbReference>
<organism evidence="3">
    <name type="scientific">Fagus sylvatica</name>
    <name type="common">Beechnut</name>
    <dbReference type="NCBI Taxonomy" id="28930"/>
    <lineage>
        <taxon>Eukaryota</taxon>
        <taxon>Viridiplantae</taxon>
        <taxon>Streptophyta</taxon>
        <taxon>Embryophyta</taxon>
        <taxon>Tracheophyta</taxon>
        <taxon>Spermatophyta</taxon>
        <taxon>Magnoliopsida</taxon>
        <taxon>eudicotyledons</taxon>
        <taxon>Gunneridae</taxon>
        <taxon>Pentapetalae</taxon>
        <taxon>rosids</taxon>
        <taxon>fabids</taxon>
        <taxon>Fagales</taxon>
        <taxon>Fagaceae</taxon>
        <taxon>Fagus</taxon>
    </lineage>
</organism>
<feature type="region of interest" description="Disordered" evidence="1">
    <location>
        <begin position="209"/>
        <end position="261"/>
    </location>
</feature>
<dbReference type="PANTHER" id="PTHR31917:SF3">
    <property type="entry name" value="BROMO ADJACENT-LIKE DOMAIN PROTEIN"/>
    <property type="match status" value="1"/>
</dbReference>
<evidence type="ECO:0000259" key="2">
    <source>
        <dbReference type="PROSITE" id="PS51038"/>
    </source>
</evidence>
<reference evidence="3" key="1">
    <citation type="submission" date="2018-02" db="EMBL/GenBank/DDBJ databases">
        <authorList>
            <person name="Cohen D.B."/>
            <person name="Kent A.D."/>
        </authorList>
    </citation>
    <scope>NUCLEOTIDE SEQUENCE</scope>
</reference>
<name>A0A2N9IK35_FAGSY</name>
<dbReference type="GO" id="GO:0003682">
    <property type="term" value="F:chromatin binding"/>
    <property type="evidence" value="ECO:0007669"/>
    <property type="project" value="InterPro"/>
</dbReference>
<dbReference type="InterPro" id="IPR014002">
    <property type="entry name" value="Agenet_dom_plant"/>
</dbReference>
<dbReference type="AlphaFoldDB" id="A0A2N9IK35"/>
<feature type="domain" description="BAH" evidence="2">
    <location>
        <begin position="55"/>
        <end position="179"/>
    </location>
</feature>
<evidence type="ECO:0000313" key="3">
    <source>
        <dbReference type="EMBL" id="SPD24301.1"/>
    </source>
</evidence>
<dbReference type="EMBL" id="OIVN01005868">
    <property type="protein sequence ID" value="SPD24301.1"/>
    <property type="molecule type" value="Genomic_DNA"/>
</dbReference>
<dbReference type="InterPro" id="IPR001025">
    <property type="entry name" value="BAH_dom"/>
</dbReference>
<dbReference type="Pfam" id="PF01426">
    <property type="entry name" value="BAH"/>
    <property type="match status" value="1"/>
</dbReference>
<evidence type="ECO:0000256" key="1">
    <source>
        <dbReference type="SAM" id="MobiDB-lite"/>
    </source>
</evidence>
<dbReference type="SMART" id="SM00439">
    <property type="entry name" value="BAH"/>
    <property type="match status" value="1"/>
</dbReference>
<dbReference type="PROSITE" id="PS51038">
    <property type="entry name" value="BAH"/>
    <property type="match status" value="1"/>
</dbReference>
<feature type="compositionally biased region" description="Basic and acidic residues" evidence="1">
    <location>
        <begin position="516"/>
        <end position="530"/>
    </location>
</feature>
<feature type="compositionally biased region" description="Polar residues" evidence="1">
    <location>
        <begin position="471"/>
        <end position="483"/>
    </location>
</feature>
<dbReference type="Pfam" id="PF05641">
    <property type="entry name" value="Agenet"/>
    <property type="match status" value="1"/>
</dbReference>
<dbReference type="InterPro" id="IPR043151">
    <property type="entry name" value="BAH_sf"/>
</dbReference>
<dbReference type="InterPro" id="IPR008395">
    <property type="entry name" value="Agenet-like_dom"/>
</dbReference>
<proteinExistence type="predicted"/>
<dbReference type="SMART" id="SM00743">
    <property type="entry name" value="Agenet"/>
    <property type="match status" value="2"/>
</dbReference>
<dbReference type="Gene3D" id="2.30.30.490">
    <property type="match status" value="1"/>
</dbReference>
<gene>
    <name evidence="3" type="ORF">FSB_LOCUS52183</name>
</gene>
<dbReference type="PANTHER" id="PTHR31917">
    <property type="entry name" value="AGENET DOMAIN-CONTAINING PROTEIN-RELATED"/>
    <property type="match status" value="1"/>
</dbReference>
<protein>
    <recommendedName>
        <fullName evidence="2">BAH domain-containing protein</fullName>
    </recommendedName>
</protein>
<feature type="region of interest" description="Disordered" evidence="1">
    <location>
        <begin position="465"/>
        <end position="530"/>
    </location>
</feature>
<feature type="compositionally biased region" description="Polar residues" evidence="1">
    <location>
        <begin position="231"/>
        <end position="251"/>
    </location>
</feature>
<accession>A0A2N9IK35</accession>